<accession>A0A367VZM8</accession>
<dbReference type="GO" id="GO:0005737">
    <property type="term" value="C:cytoplasm"/>
    <property type="evidence" value="ECO:0007669"/>
    <property type="project" value="TreeGrafter"/>
</dbReference>
<dbReference type="InterPro" id="IPR036291">
    <property type="entry name" value="NAD(P)-bd_dom_sf"/>
</dbReference>
<reference evidence="1 2" key="1">
    <citation type="submission" date="2014-07" db="EMBL/GenBank/DDBJ databases">
        <title>Draft genome sequence of Thalassospira profundimaris 35.</title>
        <authorList>
            <person name="Lai Q."/>
            <person name="Shao Z."/>
        </authorList>
    </citation>
    <scope>NUCLEOTIDE SEQUENCE [LARGE SCALE GENOMIC DNA]</scope>
    <source>
        <strain evidence="1 2">35</strain>
    </source>
</reference>
<dbReference type="SUPFAM" id="SSF51735">
    <property type="entry name" value="NAD(P)-binding Rossmann-fold domains"/>
    <property type="match status" value="1"/>
</dbReference>
<gene>
    <name evidence="1" type="ORF">TH19_19970</name>
</gene>
<protein>
    <submittedName>
        <fullName evidence="1">C-factor</fullName>
    </submittedName>
</protein>
<dbReference type="PANTHER" id="PTHR43544:SF12">
    <property type="entry name" value="NAD(P)-BINDING ROSSMANN-FOLD SUPERFAMILY PROTEIN"/>
    <property type="match status" value="1"/>
</dbReference>
<dbReference type="PANTHER" id="PTHR43544">
    <property type="entry name" value="SHORT-CHAIN DEHYDROGENASE/REDUCTASE"/>
    <property type="match status" value="1"/>
</dbReference>
<name>A0A367VZM8_9PROT</name>
<dbReference type="CDD" id="cd05325">
    <property type="entry name" value="carb_red_sniffer_like_SDR_c"/>
    <property type="match status" value="1"/>
</dbReference>
<evidence type="ECO:0000313" key="1">
    <source>
        <dbReference type="EMBL" id="RCK32198.1"/>
    </source>
</evidence>
<dbReference type="EMBL" id="JPWF01000017">
    <property type="protein sequence ID" value="RCK32198.1"/>
    <property type="molecule type" value="Genomic_DNA"/>
</dbReference>
<dbReference type="Gene3D" id="3.40.50.720">
    <property type="entry name" value="NAD(P)-binding Rossmann-like Domain"/>
    <property type="match status" value="1"/>
</dbReference>
<proteinExistence type="predicted"/>
<dbReference type="PRINTS" id="PR00081">
    <property type="entry name" value="GDHRDH"/>
</dbReference>
<dbReference type="AlphaFoldDB" id="A0A367VZM8"/>
<dbReference type="GO" id="GO:0016491">
    <property type="term" value="F:oxidoreductase activity"/>
    <property type="evidence" value="ECO:0007669"/>
    <property type="project" value="TreeGrafter"/>
</dbReference>
<sequence>MSDTSPVSLQSFARNDIAIAIGATGGIGRAFVELLHASSHFAKVLEYARATDPCLDLTHPHSIAACAEDAKSHARDLGCNISLIIDATGYLHDEQFQPEKSLRQIDADYMAKQFQINAIGPALLMKHFCPLLPRQGKSVFATLSAKVGSIGDNRMGGWYGYRAAKAALNQLVKCTAIELARSKREALCIALHPGTVDTELSGPFAKSGLNVQRPAQATANMLAVIDGLTAENSGGFFAYNGQELPW</sequence>
<dbReference type="InterPro" id="IPR051468">
    <property type="entry name" value="Fungal_SecMetab_SDRs"/>
</dbReference>
<dbReference type="RefSeq" id="WP_114103993.1">
    <property type="nucleotide sequence ID" value="NZ_JPWF01000017.1"/>
</dbReference>
<dbReference type="Pfam" id="PF13561">
    <property type="entry name" value="adh_short_C2"/>
    <property type="match status" value="1"/>
</dbReference>
<dbReference type="Proteomes" id="UP000253226">
    <property type="component" value="Unassembled WGS sequence"/>
</dbReference>
<comment type="caution">
    <text evidence="1">The sequence shown here is derived from an EMBL/GenBank/DDBJ whole genome shotgun (WGS) entry which is preliminary data.</text>
</comment>
<evidence type="ECO:0000313" key="2">
    <source>
        <dbReference type="Proteomes" id="UP000253226"/>
    </source>
</evidence>
<dbReference type="InterPro" id="IPR002347">
    <property type="entry name" value="SDR_fam"/>
</dbReference>
<organism evidence="1 2">
    <name type="scientific">Thalassospira profundimaris</name>
    <dbReference type="NCBI Taxonomy" id="502049"/>
    <lineage>
        <taxon>Bacteria</taxon>
        <taxon>Pseudomonadati</taxon>
        <taxon>Pseudomonadota</taxon>
        <taxon>Alphaproteobacteria</taxon>
        <taxon>Rhodospirillales</taxon>
        <taxon>Thalassospiraceae</taxon>
        <taxon>Thalassospira</taxon>
    </lineage>
</organism>
<dbReference type="OrthoDB" id="9785826at2"/>